<evidence type="ECO:0000313" key="3">
    <source>
        <dbReference type="Proteomes" id="UP000515163"/>
    </source>
</evidence>
<dbReference type="AlphaFoldDB" id="A0A6P8HZI2"/>
<feature type="repeat" description="NHL" evidence="2">
    <location>
        <begin position="168"/>
        <end position="211"/>
    </location>
</feature>
<dbReference type="InterPro" id="IPR001258">
    <property type="entry name" value="NHL_repeat"/>
</dbReference>
<name>A0A6P8HZI2_ACTTE</name>
<dbReference type="Gene3D" id="2.120.10.30">
    <property type="entry name" value="TolB, C-terminal domain"/>
    <property type="match status" value="2"/>
</dbReference>
<gene>
    <name evidence="4" type="primary">LOC116296862</name>
</gene>
<dbReference type="GO" id="GO:0000209">
    <property type="term" value="P:protein polyubiquitination"/>
    <property type="evidence" value="ECO:0007669"/>
    <property type="project" value="TreeGrafter"/>
</dbReference>
<feature type="non-terminal residue" evidence="4">
    <location>
        <position position="248"/>
    </location>
</feature>
<protein>
    <submittedName>
        <fullName evidence="4">E3 ubiquitin-protein ligase TRIM71-like</fullName>
    </submittedName>
</protein>
<dbReference type="SUPFAM" id="SSF101898">
    <property type="entry name" value="NHL repeat"/>
    <property type="match status" value="1"/>
</dbReference>
<feature type="repeat" description="NHL" evidence="2">
    <location>
        <begin position="6"/>
        <end position="49"/>
    </location>
</feature>
<dbReference type="PANTHER" id="PTHR24104:SF25">
    <property type="entry name" value="PROTEIN LIN-41"/>
    <property type="match status" value="1"/>
</dbReference>
<dbReference type="PANTHER" id="PTHR24104">
    <property type="entry name" value="E3 UBIQUITIN-PROTEIN LIGASE NHLRC1-RELATED"/>
    <property type="match status" value="1"/>
</dbReference>
<dbReference type="GO" id="GO:0043161">
    <property type="term" value="P:proteasome-mediated ubiquitin-dependent protein catabolic process"/>
    <property type="evidence" value="ECO:0007669"/>
    <property type="project" value="TreeGrafter"/>
</dbReference>
<dbReference type="OrthoDB" id="5980183at2759"/>
<evidence type="ECO:0000313" key="4">
    <source>
        <dbReference type="RefSeq" id="XP_031560828.1"/>
    </source>
</evidence>
<dbReference type="KEGG" id="aten:116296862"/>
<dbReference type="InterPro" id="IPR050952">
    <property type="entry name" value="TRIM-NHL_E3_ligases"/>
</dbReference>
<proteinExistence type="predicted"/>
<dbReference type="GO" id="GO:0061630">
    <property type="term" value="F:ubiquitin protein ligase activity"/>
    <property type="evidence" value="ECO:0007669"/>
    <property type="project" value="TreeGrafter"/>
</dbReference>
<keyword evidence="3" id="KW-1185">Reference proteome</keyword>
<dbReference type="Pfam" id="PF01436">
    <property type="entry name" value="NHL"/>
    <property type="match status" value="1"/>
</dbReference>
<dbReference type="GeneID" id="116296862"/>
<sequence length="248" mass="28160">ELFKPVKTFGEKGSGRGQLNAPCSIAVSDNGEIAIAEWGNHRIQIFSLEENYLRKFGREGTRQDGKGRIQEFNLKGTYVRTIYRHDRGLLGICVNDDKNIAVCCWGKQELGIKPSIKVFSKQGHLVHEFDMPDNNEQPECITYGNGKYFVSYYDINYVRVFDVNGVFLYKFGEERERDGQFNGVRGLAVYGPDMILVCDSYNHRVQLFTQEGQFIRSFGSYGSGVGQMDSPIDVVVTADGRVFVVEFW</sequence>
<dbReference type="Proteomes" id="UP000515163">
    <property type="component" value="Unplaced"/>
</dbReference>
<keyword evidence="1" id="KW-0677">Repeat</keyword>
<dbReference type="InterPro" id="IPR011042">
    <property type="entry name" value="6-blade_b-propeller_TolB-like"/>
</dbReference>
<accession>A0A6P8HZI2</accession>
<organism evidence="3 4">
    <name type="scientific">Actinia tenebrosa</name>
    <name type="common">Australian red waratah sea anemone</name>
    <dbReference type="NCBI Taxonomy" id="6105"/>
    <lineage>
        <taxon>Eukaryota</taxon>
        <taxon>Metazoa</taxon>
        <taxon>Cnidaria</taxon>
        <taxon>Anthozoa</taxon>
        <taxon>Hexacorallia</taxon>
        <taxon>Actiniaria</taxon>
        <taxon>Actiniidae</taxon>
        <taxon>Actinia</taxon>
    </lineage>
</organism>
<dbReference type="GO" id="GO:0008270">
    <property type="term" value="F:zinc ion binding"/>
    <property type="evidence" value="ECO:0007669"/>
    <property type="project" value="UniProtKB-KW"/>
</dbReference>
<evidence type="ECO:0000256" key="1">
    <source>
        <dbReference type="ARBA" id="ARBA00022737"/>
    </source>
</evidence>
<evidence type="ECO:0000256" key="2">
    <source>
        <dbReference type="PROSITE-ProRule" id="PRU00504"/>
    </source>
</evidence>
<dbReference type="PROSITE" id="PS51125">
    <property type="entry name" value="NHL"/>
    <property type="match status" value="2"/>
</dbReference>
<dbReference type="RefSeq" id="XP_031560828.1">
    <property type="nucleotide sequence ID" value="XM_031704968.1"/>
</dbReference>
<dbReference type="InParanoid" id="A0A6P8HZI2"/>
<feature type="non-terminal residue" evidence="4">
    <location>
        <position position="1"/>
    </location>
</feature>
<reference evidence="4" key="1">
    <citation type="submission" date="2025-08" db="UniProtKB">
        <authorList>
            <consortium name="RefSeq"/>
        </authorList>
    </citation>
    <scope>IDENTIFICATION</scope>
    <source>
        <tissue evidence="4">Tentacle</tissue>
    </source>
</reference>